<keyword evidence="3" id="KW-1185">Reference proteome</keyword>
<sequence>MPSSAASVPPSRRTEASPSRTCSGRAPFGFTSAKSTKKKRRTGGQLREEEAKAADSAAAVAITTTTTSSVAASELRILTFLRSGYSLANPSTQRGH</sequence>
<evidence type="ECO:0000313" key="2">
    <source>
        <dbReference type="EMBL" id="KAK2988632.1"/>
    </source>
</evidence>
<dbReference type="Proteomes" id="UP001187471">
    <property type="component" value="Unassembled WGS sequence"/>
</dbReference>
<proteinExistence type="predicted"/>
<gene>
    <name evidence="2" type="ORF">RJ640_013113</name>
</gene>
<evidence type="ECO:0000313" key="3">
    <source>
        <dbReference type="Proteomes" id="UP001187471"/>
    </source>
</evidence>
<dbReference type="EMBL" id="JAVXUO010000839">
    <property type="protein sequence ID" value="KAK2988632.1"/>
    <property type="molecule type" value="Genomic_DNA"/>
</dbReference>
<accession>A0AA88RLU5</accession>
<evidence type="ECO:0000256" key="1">
    <source>
        <dbReference type="SAM" id="MobiDB-lite"/>
    </source>
</evidence>
<feature type="compositionally biased region" description="Low complexity" evidence="1">
    <location>
        <begin position="1"/>
        <end position="11"/>
    </location>
</feature>
<reference evidence="2" key="1">
    <citation type="submission" date="2022-12" db="EMBL/GenBank/DDBJ databases">
        <title>Draft genome assemblies for two species of Escallonia (Escalloniales).</title>
        <authorList>
            <person name="Chanderbali A."/>
            <person name="Dervinis C."/>
            <person name="Anghel I."/>
            <person name="Soltis D."/>
            <person name="Soltis P."/>
            <person name="Zapata F."/>
        </authorList>
    </citation>
    <scope>NUCLEOTIDE SEQUENCE</scope>
    <source>
        <strain evidence="2">UCBG92.1500</strain>
        <tissue evidence="2">Leaf</tissue>
    </source>
</reference>
<protein>
    <submittedName>
        <fullName evidence="2">Uncharacterized protein</fullName>
    </submittedName>
</protein>
<name>A0AA88RLU5_9ASTE</name>
<feature type="region of interest" description="Disordered" evidence="1">
    <location>
        <begin position="1"/>
        <end position="57"/>
    </location>
</feature>
<organism evidence="2 3">
    <name type="scientific">Escallonia rubra</name>
    <dbReference type="NCBI Taxonomy" id="112253"/>
    <lineage>
        <taxon>Eukaryota</taxon>
        <taxon>Viridiplantae</taxon>
        <taxon>Streptophyta</taxon>
        <taxon>Embryophyta</taxon>
        <taxon>Tracheophyta</taxon>
        <taxon>Spermatophyta</taxon>
        <taxon>Magnoliopsida</taxon>
        <taxon>eudicotyledons</taxon>
        <taxon>Gunneridae</taxon>
        <taxon>Pentapetalae</taxon>
        <taxon>asterids</taxon>
        <taxon>campanulids</taxon>
        <taxon>Escalloniales</taxon>
        <taxon>Escalloniaceae</taxon>
        <taxon>Escallonia</taxon>
    </lineage>
</organism>
<dbReference type="AlphaFoldDB" id="A0AA88RLU5"/>
<comment type="caution">
    <text evidence="2">The sequence shown here is derived from an EMBL/GenBank/DDBJ whole genome shotgun (WGS) entry which is preliminary data.</text>
</comment>